<organism evidence="2 3">
    <name type="scientific">Chitinophaga barathri</name>
    <dbReference type="NCBI Taxonomy" id="1647451"/>
    <lineage>
        <taxon>Bacteria</taxon>
        <taxon>Pseudomonadati</taxon>
        <taxon>Bacteroidota</taxon>
        <taxon>Chitinophagia</taxon>
        <taxon>Chitinophagales</taxon>
        <taxon>Chitinophagaceae</taxon>
        <taxon>Chitinophaga</taxon>
    </lineage>
</organism>
<reference evidence="3" key="1">
    <citation type="submission" date="2018-11" db="EMBL/GenBank/DDBJ databases">
        <title>Chitinophaga lutea sp.nov., isolate from arsenic contaminated soil.</title>
        <authorList>
            <person name="Zong Y."/>
        </authorList>
    </citation>
    <scope>NUCLEOTIDE SEQUENCE [LARGE SCALE GENOMIC DNA]</scope>
    <source>
        <strain evidence="3">YLT18</strain>
    </source>
</reference>
<dbReference type="Proteomes" id="UP000279089">
    <property type="component" value="Unassembled WGS sequence"/>
</dbReference>
<evidence type="ECO:0000313" key="3">
    <source>
        <dbReference type="Proteomes" id="UP000279089"/>
    </source>
</evidence>
<dbReference type="RefSeq" id="WP_120514360.1">
    <property type="nucleotide sequence ID" value="NZ_QXZY01000001.1"/>
</dbReference>
<dbReference type="OrthoDB" id="826958at2"/>
<accession>A0A3N4MU56</accession>
<sequence length="215" mass="24931">MKLMIISMVMVAVFAATPAVGLRAQEHEAAQLILNLEKLNQYRQILQRMYEGYQFLVNGYNKVKEVTSGNFKLHDIFLDGLYQVSPEVRKYYRIVDIIDYQLRIVKEYKSAYNRFRGSAAFTVEKMEYLASVYAGLFQDSLGNLDELLLVITARQTRMNDSERMAAIDRIADDMERKFSFLREFNTEQSLLAIQRVKDKSEALTLSNLFGIQPRP</sequence>
<keyword evidence="3" id="KW-1185">Reference proteome</keyword>
<feature type="signal peptide" evidence="1">
    <location>
        <begin position="1"/>
        <end position="15"/>
    </location>
</feature>
<evidence type="ECO:0000256" key="1">
    <source>
        <dbReference type="SAM" id="SignalP"/>
    </source>
</evidence>
<gene>
    <name evidence="2" type="ORF">EG028_02000</name>
</gene>
<proteinExistence type="predicted"/>
<dbReference type="AlphaFoldDB" id="A0A3N4MU56"/>
<dbReference type="EMBL" id="RMBX01000001">
    <property type="protein sequence ID" value="RPD43089.1"/>
    <property type="molecule type" value="Genomic_DNA"/>
</dbReference>
<keyword evidence="1" id="KW-0732">Signal</keyword>
<name>A0A3N4MU56_9BACT</name>
<feature type="chain" id="PRO_5018270599" evidence="1">
    <location>
        <begin position="16"/>
        <end position="215"/>
    </location>
</feature>
<comment type="caution">
    <text evidence="2">The sequence shown here is derived from an EMBL/GenBank/DDBJ whole genome shotgun (WGS) entry which is preliminary data.</text>
</comment>
<evidence type="ECO:0000313" key="2">
    <source>
        <dbReference type="EMBL" id="RPD43089.1"/>
    </source>
</evidence>
<protein>
    <submittedName>
        <fullName evidence="2">TerB family tellurite resistance protein</fullName>
    </submittedName>
</protein>